<proteinExistence type="predicted"/>
<feature type="compositionally biased region" description="Polar residues" evidence="1">
    <location>
        <begin position="94"/>
        <end position="108"/>
    </location>
</feature>
<dbReference type="AlphaFoldDB" id="W7A0V9"/>
<evidence type="ECO:0000256" key="1">
    <source>
        <dbReference type="SAM" id="MobiDB-lite"/>
    </source>
</evidence>
<feature type="compositionally biased region" description="Basic and acidic residues" evidence="1">
    <location>
        <begin position="20"/>
        <end position="34"/>
    </location>
</feature>
<accession>W7A0V9</accession>
<dbReference type="Proteomes" id="UP000030640">
    <property type="component" value="Unassembled WGS sequence"/>
</dbReference>
<protein>
    <submittedName>
        <fullName evidence="2">Uncharacterized protein</fullName>
    </submittedName>
</protein>
<dbReference type="OrthoDB" id="341422at2759"/>
<keyword evidence="3" id="KW-1185">Reference proteome</keyword>
<feature type="region of interest" description="Disordered" evidence="1">
    <location>
        <begin position="227"/>
        <end position="260"/>
    </location>
</feature>
<gene>
    <name evidence="2" type="ORF">C922_04394</name>
</gene>
<feature type="compositionally biased region" description="Basic and acidic residues" evidence="1">
    <location>
        <begin position="159"/>
        <end position="187"/>
    </location>
</feature>
<reference evidence="2 3" key="1">
    <citation type="submission" date="2013-02" db="EMBL/GenBank/DDBJ databases">
        <title>The Genome Sequence of Plasmodium inui San Antonio 1.</title>
        <authorList>
            <consortium name="The Broad Institute Genome Sequencing Platform"/>
            <consortium name="The Broad Institute Genome Sequencing Center for Infectious Disease"/>
            <person name="Neafsey D."/>
            <person name="Cheeseman I."/>
            <person name="Volkman S."/>
            <person name="Adams J."/>
            <person name="Walker B."/>
            <person name="Young S.K."/>
            <person name="Zeng Q."/>
            <person name="Gargeya S."/>
            <person name="Fitzgerald M."/>
            <person name="Haas B."/>
            <person name="Abouelleil A."/>
            <person name="Alvarado L."/>
            <person name="Arachchi H.M."/>
            <person name="Berlin A.M."/>
            <person name="Chapman S.B."/>
            <person name="Dewar J."/>
            <person name="Goldberg J."/>
            <person name="Griggs A."/>
            <person name="Gujja S."/>
            <person name="Hansen M."/>
            <person name="Howarth C."/>
            <person name="Imamovic A."/>
            <person name="Larimer J."/>
            <person name="McCowan C."/>
            <person name="Murphy C."/>
            <person name="Neiman D."/>
            <person name="Pearson M."/>
            <person name="Priest M."/>
            <person name="Roberts A."/>
            <person name="Saif S."/>
            <person name="Shea T."/>
            <person name="Sisk P."/>
            <person name="Sykes S."/>
            <person name="Wortman J."/>
            <person name="Nusbaum C."/>
            <person name="Birren B."/>
        </authorList>
    </citation>
    <scope>NUCLEOTIDE SEQUENCE [LARGE SCALE GENOMIC DNA]</scope>
    <source>
        <strain evidence="2 3">San Antonio 1</strain>
    </source>
</reference>
<dbReference type="VEuPathDB" id="PlasmoDB:C922_04394"/>
<evidence type="ECO:0000313" key="2">
    <source>
        <dbReference type="EMBL" id="EUD65265.1"/>
    </source>
</evidence>
<dbReference type="RefSeq" id="XP_008818199.1">
    <property type="nucleotide sequence ID" value="XM_008819977.1"/>
</dbReference>
<organism evidence="2 3">
    <name type="scientific">Plasmodium inui San Antonio 1</name>
    <dbReference type="NCBI Taxonomy" id="1237626"/>
    <lineage>
        <taxon>Eukaryota</taxon>
        <taxon>Sar</taxon>
        <taxon>Alveolata</taxon>
        <taxon>Apicomplexa</taxon>
        <taxon>Aconoidasida</taxon>
        <taxon>Haemosporida</taxon>
        <taxon>Plasmodiidae</taxon>
        <taxon>Plasmodium</taxon>
        <taxon>Plasmodium (Plasmodium)</taxon>
    </lineage>
</organism>
<feature type="compositionally biased region" description="Basic and acidic residues" evidence="1">
    <location>
        <begin position="1"/>
        <end position="13"/>
    </location>
</feature>
<feature type="compositionally biased region" description="Basic and acidic residues" evidence="1">
    <location>
        <begin position="112"/>
        <end position="146"/>
    </location>
</feature>
<dbReference type="GeneID" id="20039668"/>
<evidence type="ECO:0000313" key="3">
    <source>
        <dbReference type="Proteomes" id="UP000030640"/>
    </source>
</evidence>
<dbReference type="EMBL" id="KI965481">
    <property type="protein sequence ID" value="EUD65265.1"/>
    <property type="molecule type" value="Genomic_DNA"/>
</dbReference>
<sequence>MVHAGSESDRPEKDEGEVEEEKRTDTPNTDDKNGDNLPNKNCSSADHLHFKGEDDEFSGLTKASKSSSMDVGLGSAASDEPFGCSKAGKENAHPTGSTENDSHGTSPPLSKENNDTFRVNHSEGEACNDMKKEIKVDSEEGVKGDAEIDNSVGSDAGVEEAHAKEDHRREERNDDRHGEEVTDPDKGKRPKKIKNINEFLLERRNTQKITVFVGEKMHKTKADFKYGEDAHTSVSCRPDGDDMNGGSHVENSQDGEADGEHNRVIEKKQKKTVFTAQLCERSNADARACEELVKEKPKKIIFESQRCERSSADARACEELSKRQEKIIFESQLCERSNADARAGEEIAKKNPERTIFEAQLCQRSNADARAGEEIAKKQEKTVFESQGRLISKADARACDRLEDKLGGESVVYEAQKCVKSAADFKASDKIKEVMKRNMADECHSL</sequence>
<feature type="region of interest" description="Disordered" evidence="1">
    <location>
        <begin position="1"/>
        <end position="194"/>
    </location>
</feature>
<name>W7A0V9_9APIC</name>